<evidence type="ECO:0000259" key="12">
    <source>
        <dbReference type="PROSITE" id="PS50994"/>
    </source>
</evidence>
<gene>
    <name evidence="13" type="ORF">N309_09186</name>
</gene>
<feature type="non-terminal residue" evidence="13">
    <location>
        <position position="1"/>
    </location>
</feature>
<evidence type="ECO:0000256" key="8">
    <source>
        <dbReference type="ARBA" id="ARBA00022918"/>
    </source>
</evidence>
<feature type="domain" description="Integrase-type" evidence="10">
    <location>
        <begin position="104"/>
        <end position="145"/>
    </location>
</feature>
<dbReference type="STRING" id="94827.A0A099Z563"/>
<keyword evidence="7" id="KW-0378">Hydrolase</keyword>
<keyword evidence="9" id="KW-0862">Zinc</keyword>
<keyword evidence="5" id="KW-0479">Metal-binding</keyword>
<keyword evidence="3" id="KW-0548">Nucleotidyltransferase</keyword>
<dbReference type="InterPro" id="IPR001584">
    <property type="entry name" value="Integrase_cat-core"/>
</dbReference>
<evidence type="ECO:0000256" key="6">
    <source>
        <dbReference type="ARBA" id="ARBA00022759"/>
    </source>
</evidence>
<dbReference type="SUPFAM" id="SSF53098">
    <property type="entry name" value="Ribonuclease H-like"/>
    <property type="match status" value="2"/>
</dbReference>
<evidence type="ECO:0000313" key="14">
    <source>
        <dbReference type="Proteomes" id="UP000053641"/>
    </source>
</evidence>
<keyword evidence="9" id="KW-0863">Zinc-finger</keyword>
<dbReference type="Pfam" id="PF02022">
    <property type="entry name" value="Integrase_Zn"/>
    <property type="match status" value="1"/>
</dbReference>
<evidence type="ECO:0000313" key="13">
    <source>
        <dbReference type="EMBL" id="KGL76856.1"/>
    </source>
</evidence>
<evidence type="ECO:0000259" key="11">
    <source>
        <dbReference type="PROSITE" id="PS50879"/>
    </source>
</evidence>
<dbReference type="Proteomes" id="UP000053641">
    <property type="component" value="Unassembled WGS sequence"/>
</dbReference>
<dbReference type="AlphaFoldDB" id="A0A099Z563"/>
<sequence>SLQTLELRAVLWVFQNWSQEPINIVSDSLYVVGTVLRLEGSMLKPMNDSVLQSLLHQLLHLLAARQISFFIMHIRSHQAPFGLAAGKERADHLVTPAWVGPPVNTFEQARLSHDFFHQSAKMLARQFRLSVGDARGIVQACPACQQSGVGIGLGVNPRGLQSLQLWQMDVTHVPEFGHLKYVHVSIDTFSLATWATSQAGETARHVCRHMHTAIAALGAPLAIKTDNGPAYVSKTFWHFCQQWGITHTTGIPHSPTGQAIVERAHQILKSLLQKQ</sequence>
<dbReference type="GO" id="GO:0008270">
    <property type="term" value="F:zinc ion binding"/>
    <property type="evidence" value="ECO:0007669"/>
    <property type="project" value="UniProtKB-KW"/>
</dbReference>
<dbReference type="InterPro" id="IPR036397">
    <property type="entry name" value="RNaseH_sf"/>
</dbReference>
<dbReference type="Gene3D" id="1.10.10.200">
    <property type="match status" value="1"/>
</dbReference>
<dbReference type="PANTHER" id="PTHR41694:SF3">
    <property type="entry name" value="RNA-DIRECTED DNA POLYMERASE-RELATED"/>
    <property type="match status" value="1"/>
</dbReference>
<evidence type="ECO:0000256" key="7">
    <source>
        <dbReference type="ARBA" id="ARBA00022801"/>
    </source>
</evidence>
<dbReference type="GO" id="GO:0003964">
    <property type="term" value="F:RNA-directed DNA polymerase activity"/>
    <property type="evidence" value="ECO:0007669"/>
    <property type="project" value="UniProtKB-KW"/>
</dbReference>
<evidence type="ECO:0000256" key="4">
    <source>
        <dbReference type="ARBA" id="ARBA00022722"/>
    </source>
</evidence>
<dbReference type="Pfam" id="PF00665">
    <property type="entry name" value="rve"/>
    <property type="match status" value="1"/>
</dbReference>
<evidence type="ECO:0000256" key="1">
    <source>
        <dbReference type="ARBA" id="ARBA00012493"/>
    </source>
</evidence>
<proteinExistence type="predicted"/>
<keyword evidence="6" id="KW-0255">Endonuclease</keyword>
<dbReference type="EMBL" id="KL889437">
    <property type="protein sequence ID" value="KGL76856.1"/>
    <property type="molecule type" value="Genomic_DNA"/>
</dbReference>
<dbReference type="PROSITE" id="PS50994">
    <property type="entry name" value="INTEGRASE"/>
    <property type="match status" value="1"/>
</dbReference>
<evidence type="ECO:0000259" key="10">
    <source>
        <dbReference type="PROSITE" id="PS50876"/>
    </source>
</evidence>
<evidence type="ECO:0000256" key="3">
    <source>
        <dbReference type="ARBA" id="ARBA00022695"/>
    </source>
</evidence>
<dbReference type="InterPro" id="IPR002156">
    <property type="entry name" value="RNaseH_domain"/>
</dbReference>
<keyword evidence="4" id="KW-0540">Nuclease</keyword>
<reference evidence="13 14" key="1">
    <citation type="submission" date="2014-06" db="EMBL/GenBank/DDBJ databases">
        <title>Genome evolution of avian class.</title>
        <authorList>
            <person name="Zhang G."/>
            <person name="Li C."/>
        </authorList>
    </citation>
    <scope>NUCLEOTIDE SEQUENCE [LARGE SCALE GENOMIC DNA]</scope>
    <source>
        <strain evidence="13">BGI_N309</strain>
    </source>
</reference>
<protein>
    <recommendedName>
        <fullName evidence="1">RNA-directed DNA polymerase</fullName>
        <ecNumber evidence="1">2.7.7.49</ecNumber>
    </recommendedName>
</protein>
<keyword evidence="8" id="KW-0695">RNA-directed DNA polymerase</keyword>
<dbReference type="EC" id="2.7.7.49" evidence="1"/>
<keyword evidence="14" id="KW-1185">Reference proteome</keyword>
<organism evidence="13 14">
    <name type="scientific">Tinamus guttatus</name>
    <name type="common">White-throated tinamou</name>
    <dbReference type="NCBI Taxonomy" id="94827"/>
    <lineage>
        <taxon>Eukaryota</taxon>
        <taxon>Metazoa</taxon>
        <taxon>Chordata</taxon>
        <taxon>Craniata</taxon>
        <taxon>Vertebrata</taxon>
        <taxon>Euteleostomi</taxon>
        <taxon>Archelosauria</taxon>
        <taxon>Archosauria</taxon>
        <taxon>Dinosauria</taxon>
        <taxon>Saurischia</taxon>
        <taxon>Theropoda</taxon>
        <taxon>Coelurosauria</taxon>
        <taxon>Aves</taxon>
        <taxon>Palaeognathae</taxon>
        <taxon>Tinamiformes</taxon>
        <taxon>Tinamidae</taxon>
        <taxon>Tinamus</taxon>
    </lineage>
</organism>
<dbReference type="PANTHER" id="PTHR41694">
    <property type="entry name" value="ENDOGENOUS RETROVIRUS GROUP K MEMBER POL PROTEIN"/>
    <property type="match status" value="1"/>
</dbReference>
<name>A0A099Z563_TINGU</name>
<dbReference type="InterPro" id="IPR003308">
    <property type="entry name" value="Integrase_Zn-bd_dom_N"/>
</dbReference>
<feature type="domain" description="Integrase catalytic" evidence="12">
    <location>
        <begin position="153"/>
        <end position="275"/>
    </location>
</feature>
<dbReference type="PROSITE" id="PS50876">
    <property type="entry name" value="ZF_INTEGRASE"/>
    <property type="match status" value="1"/>
</dbReference>
<dbReference type="GO" id="GO:0004523">
    <property type="term" value="F:RNA-DNA hybrid ribonuclease activity"/>
    <property type="evidence" value="ECO:0007669"/>
    <property type="project" value="InterPro"/>
</dbReference>
<evidence type="ECO:0000256" key="2">
    <source>
        <dbReference type="ARBA" id="ARBA00022679"/>
    </source>
</evidence>
<keyword evidence="2" id="KW-0808">Transferase</keyword>
<evidence type="ECO:0000256" key="9">
    <source>
        <dbReference type="PROSITE-ProRule" id="PRU00450"/>
    </source>
</evidence>
<dbReference type="Pfam" id="PF00075">
    <property type="entry name" value="RNase_H"/>
    <property type="match status" value="1"/>
</dbReference>
<feature type="domain" description="RNase H type-1" evidence="11">
    <location>
        <begin position="1"/>
        <end position="99"/>
    </location>
</feature>
<feature type="non-terminal residue" evidence="13">
    <location>
        <position position="275"/>
    </location>
</feature>
<dbReference type="PROSITE" id="PS50879">
    <property type="entry name" value="RNASE_H_1"/>
    <property type="match status" value="1"/>
</dbReference>
<accession>A0A099Z563</accession>
<dbReference type="GO" id="GO:0035613">
    <property type="term" value="F:RNA stem-loop binding"/>
    <property type="evidence" value="ECO:0007669"/>
    <property type="project" value="TreeGrafter"/>
</dbReference>
<dbReference type="InterPro" id="IPR012337">
    <property type="entry name" value="RNaseH-like_sf"/>
</dbReference>
<evidence type="ECO:0000256" key="5">
    <source>
        <dbReference type="ARBA" id="ARBA00022723"/>
    </source>
</evidence>
<dbReference type="GO" id="GO:0015074">
    <property type="term" value="P:DNA integration"/>
    <property type="evidence" value="ECO:0007669"/>
    <property type="project" value="InterPro"/>
</dbReference>
<dbReference type="Gene3D" id="3.30.420.10">
    <property type="entry name" value="Ribonuclease H-like superfamily/Ribonuclease H"/>
    <property type="match status" value="2"/>
</dbReference>
<dbReference type="InterPro" id="IPR017856">
    <property type="entry name" value="Integrase-like_N"/>
</dbReference>
<dbReference type="SUPFAM" id="SSF46919">
    <property type="entry name" value="N-terminal Zn binding domain of HIV integrase"/>
    <property type="match status" value="1"/>
</dbReference>